<dbReference type="EMBL" id="CP015402">
    <property type="protein sequence ID" value="ANU62833.1"/>
    <property type="molecule type" value="Genomic_DNA"/>
</dbReference>
<gene>
    <name evidence="1" type="ORF">A4V02_03240</name>
</gene>
<dbReference type="OrthoDB" id="9780929at2"/>
<dbReference type="KEGG" id="pary:A4V02_03240"/>
<dbReference type="STRING" id="1796646.A4V02_03240"/>
<protein>
    <recommendedName>
        <fullName evidence="3">Nucleotidyl transferase AbiEii/AbiGii toxin family protein</fullName>
    </recommendedName>
</protein>
<dbReference type="InterPro" id="IPR014942">
    <property type="entry name" value="AbiEii"/>
</dbReference>
<accession>A0A1B1S7Q6</accession>
<dbReference type="Gene3D" id="3.10.450.620">
    <property type="entry name" value="JHP933, nucleotidyltransferase-like core domain"/>
    <property type="match status" value="1"/>
</dbReference>
<reference evidence="2" key="1">
    <citation type="submission" date="2016-04" db="EMBL/GenBank/DDBJ databases">
        <title>Complete Genome Sequences of Twelve Strains of a Stable Defined Moderately Diverse Mouse Microbiota 2 (sDMDMm2).</title>
        <authorList>
            <person name="Uchimura Y."/>
            <person name="Wyss M."/>
            <person name="Brugiroux S."/>
            <person name="Limenitakis J.P."/>
            <person name="Stecher B."/>
            <person name="McCoy K.D."/>
            <person name="Macpherson A.J."/>
        </authorList>
    </citation>
    <scope>NUCLEOTIDE SEQUENCE [LARGE SCALE GENOMIC DNA]</scope>
    <source>
        <strain evidence="2">YL27</strain>
    </source>
</reference>
<keyword evidence="2" id="KW-1185">Reference proteome</keyword>
<organism evidence="1 2">
    <name type="scientific">Muribaculum intestinale</name>
    <dbReference type="NCBI Taxonomy" id="1796646"/>
    <lineage>
        <taxon>Bacteria</taxon>
        <taxon>Pseudomonadati</taxon>
        <taxon>Bacteroidota</taxon>
        <taxon>Bacteroidia</taxon>
        <taxon>Bacteroidales</taxon>
        <taxon>Muribaculaceae</taxon>
        <taxon>Muribaculum</taxon>
    </lineage>
</organism>
<sequence>MKLHDNKRSFREAIELTAQDLEIYPEFVEKDYWICQILQNLSRNPAAERTVWKGGTSLSKAYGLIARFSSDVDFAILGEGLSQNQQKKFVARIGHESTAGMEEVEKPDTVKNNRFRKTYHIYKSVLDGINRGSSNVMSNQVIVEINTYGNPYPYERREIKPFITEMMERRGLNDMIADLDMKPFVLNVLDKRRTLCEKVVSLLRFSFEDDPTAGLISKIRHFYDLYFLLGDEECGDYVVGDLKQNLVELIEHDKKEFDRPPKWRDAPILSSPLIVDFDSTWSKISDVYKSELSVLSYRTIPGPNEIADSMKELIKVVVDAVR</sequence>
<accession>A0A1Z2XE30</accession>
<proteinExistence type="predicted"/>
<name>A0A1B1S7Q6_9BACT</name>
<dbReference type="GeneID" id="65535858"/>
<evidence type="ECO:0000313" key="2">
    <source>
        <dbReference type="Proteomes" id="UP000186351"/>
    </source>
</evidence>
<dbReference type="AlphaFoldDB" id="A0A1B1S7Q6"/>
<dbReference type="Proteomes" id="UP000186351">
    <property type="component" value="Chromosome"/>
</dbReference>
<dbReference type="Pfam" id="PF08843">
    <property type="entry name" value="AbiEii"/>
    <property type="match status" value="1"/>
</dbReference>
<evidence type="ECO:0000313" key="1">
    <source>
        <dbReference type="EMBL" id="ANU62833.1"/>
    </source>
</evidence>
<dbReference type="RefSeq" id="WP_068960211.1">
    <property type="nucleotide sequence ID" value="NZ_CAJTAP010000068.1"/>
</dbReference>
<evidence type="ECO:0008006" key="3">
    <source>
        <dbReference type="Google" id="ProtNLM"/>
    </source>
</evidence>